<evidence type="ECO:0000313" key="3">
    <source>
        <dbReference type="EMBL" id="RGY20134.1"/>
    </source>
</evidence>
<gene>
    <name evidence="3" type="ORF">DXA50_04545</name>
</gene>
<dbReference type="PROSITE" id="PS51257">
    <property type="entry name" value="PROKAR_LIPOPROTEIN"/>
    <property type="match status" value="1"/>
</dbReference>
<evidence type="ECO:0000259" key="2">
    <source>
        <dbReference type="Pfam" id="PF14322"/>
    </source>
</evidence>
<accession>A0A413IRM7</accession>
<dbReference type="InterPro" id="IPR033985">
    <property type="entry name" value="SusD-like_N"/>
</dbReference>
<evidence type="ECO:0000313" key="4">
    <source>
        <dbReference type="Proteomes" id="UP000286063"/>
    </source>
</evidence>
<feature type="signal peptide" evidence="1">
    <location>
        <begin position="1"/>
        <end position="21"/>
    </location>
</feature>
<proteinExistence type="predicted"/>
<organism evidence="3 4">
    <name type="scientific">Butyricimonas virosa</name>
    <dbReference type="NCBI Taxonomy" id="544645"/>
    <lineage>
        <taxon>Bacteria</taxon>
        <taxon>Pseudomonadati</taxon>
        <taxon>Bacteroidota</taxon>
        <taxon>Bacteroidia</taxon>
        <taxon>Bacteroidales</taxon>
        <taxon>Odoribacteraceae</taxon>
        <taxon>Butyricimonas</taxon>
    </lineage>
</organism>
<sequence length="499" mass="57210">MKIIKVNILLCLLALVLGSCEDFLESRDKGQVLEEKLFVNKEGVEEAMYGLYYTIGAGELWGAQLPTIMDALAQYLTLGTYSTENSGGFEELMLHNHESERSTTLFGGIWTLGYKLISDVNKILENLDSWGYKPLKHMDLYRGECLGIRAFMHFELLRMYGSCNLSKRGIPYVNNYGMWVTPFSTTRECYDKVLKDLNEAHTLLLEDENLLTYPRKPVNAYDQFTSYRELHMNLYAVKALLARVYLTRNEPGDVDSATMYARQIVDSKKFPLPTGANVGPDHFIRMMSGTVAQDEGIWGIYKSDTYSALQSLFLLEKGSFLAADEKMYEELDPARGTDHRSNWIRVPSASTPEVSEKLGMRLMKLINASVFNTANKEQAPIGYSGSNIIRVPELYLMLAETLIEKEPTEALRYYNEFISSRGLNTEESITKEDVDKQFWREYLQEGQYWFRLRRRQVPEIEVVPALANAKGIKTIQMDENKWSLPIPDSEFEFREDGSY</sequence>
<dbReference type="EMBL" id="QSCR01000004">
    <property type="protein sequence ID" value="RGY20134.1"/>
    <property type="molecule type" value="Genomic_DNA"/>
</dbReference>
<dbReference type="OrthoDB" id="1119486at2"/>
<keyword evidence="1" id="KW-0732">Signal</keyword>
<dbReference type="SUPFAM" id="SSF48452">
    <property type="entry name" value="TPR-like"/>
    <property type="match status" value="1"/>
</dbReference>
<protein>
    <recommendedName>
        <fullName evidence="2">SusD-like N-terminal domain-containing protein</fullName>
    </recommendedName>
</protein>
<reference evidence="3 4" key="1">
    <citation type="submission" date="2018-08" db="EMBL/GenBank/DDBJ databases">
        <title>A genome reference for cultivated species of the human gut microbiota.</title>
        <authorList>
            <person name="Zou Y."/>
            <person name="Xue W."/>
            <person name="Luo G."/>
        </authorList>
    </citation>
    <scope>NUCLEOTIDE SEQUENCE [LARGE SCALE GENOMIC DNA]</scope>
    <source>
        <strain evidence="3 4">OF02-7</strain>
    </source>
</reference>
<feature type="chain" id="PRO_5019244235" description="SusD-like N-terminal domain-containing protein" evidence="1">
    <location>
        <begin position="22"/>
        <end position="499"/>
    </location>
</feature>
<comment type="caution">
    <text evidence="3">The sequence shown here is derived from an EMBL/GenBank/DDBJ whole genome shotgun (WGS) entry which is preliminary data.</text>
</comment>
<dbReference type="Gene3D" id="1.25.40.390">
    <property type="match status" value="1"/>
</dbReference>
<feature type="domain" description="SusD-like N-terminal" evidence="2">
    <location>
        <begin position="93"/>
        <end position="209"/>
    </location>
</feature>
<evidence type="ECO:0000256" key="1">
    <source>
        <dbReference type="SAM" id="SignalP"/>
    </source>
</evidence>
<dbReference type="Pfam" id="PF14322">
    <property type="entry name" value="SusD-like_3"/>
    <property type="match status" value="1"/>
</dbReference>
<dbReference type="Proteomes" id="UP000286063">
    <property type="component" value="Unassembled WGS sequence"/>
</dbReference>
<dbReference type="AlphaFoldDB" id="A0A413IRM7"/>
<dbReference type="RefSeq" id="WP_117721120.1">
    <property type="nucleotide sequence ID" value="NZ_CAUGOG010000018.1"/>
</dbReference>
<dbReference type="InterPro" id="IPR011990">
    <property type="entry name" value="TPR-like_helical_dom_sf"/>
</dbReference>
<name>A0A413IRM7_9BACT</name>